<comment type="caution">
    <text evidence="2">The sequence shown here is derived from an EMBL/GenBank/DDBJ whole genome shotgun (WGS) entry which is preliminary data.</text>
</comment>
<evidence type="ECO:0000313" key="2">
    <source>
        <dbReference type="EMBL" id="GBN67258.1"/>
    </source>
</evidence>
<protein>
    <submittedName>
        <fullName evidence="2">Uncharacterized protein</fullName>
    </submittedName>
</protein>
<proteinExistence type="predicted"/>
<dbReference type="AlphaFoldDB" id="A0A4Y2QV90"/>
<reference evidence="2 4" key="1">
    <citation type="journal article" date="2019" name="Sci. Rep.">
        <title>Orb-weaving spider Araneus ventricosus genome elucidates the spidroin gene catalogue.</title>
        <authorList>
            <person name="Kono N."/>
            <person name="Nakamura H."/>
            <person name="Ohtoshi R."/>
            <person name="Moran D.A.P."/>
            <person name="Shinohara A."/>
            <person name="Yoshida Y."/>
            <person name="Fujiwara M."/>
            <person name="Mori M."/>
            <person name="Tomita M."/>
            <person name="Arakawa K."/>
        </authorList>
    </citation>
    <scope>NUCLEOTIDE SEQUENCE [LARGE SCALE GENOMIC DNA]</scope>
</reference>
<evidence type="ECO:0000313" key="4">
    <source>
        <dbReference type="Proteomes" id="UP000499080"/>
    </source>
</evidence>
<name>A0A4Y2QV90_ARAVE</name>
<sequence length="125" mass="13784">MYNNGGKSPGSGRGWGREVGPSVSASRATVPGHCRGAGSTQSHSKWHTTLWKQLGKGRTTVGPVYMHRKDVFAQYKQVLGVGGMKKRGLEELEKSIKTFEIEFFSSCSSVEERNRFGDISSRFGR</sequence>
<evidence type="ECO:0000313" key="3">
    <source>
        <dbReference type="EMBL" id="GBN67346.1"/>
    </source>
</evidence>
<keyword evidence="4" id="KW-1185">Reference proteome</keyword>
<dbReference type="EMBL" id="BGPR01014917">
    <property type="protein sequence ID" value="GBN67258.1"/>
    <property type="molecule type" value="Genomic_DNA"/>
</dbReference>
<dbReference type="EMBL" id="BGPR01014940">
    <property type="protein sequence ID" value="GBN67346.1"/>
    <property type="molecule type" value="Genomic_DNA"/>
</dbReference>
<gene>
    <name evidence="2" type="ORF">AVEN_112563_1</name>
    <name evidence="3" type="ORF">AVEN_253810_1</name>
</gene>
<feature type="region of interest" description="Disordered" evidence="1">
    <location>
        <begin position="1"/>
        <end position="45"/>
    </location>
</feature>
<dbReference type="Proteomes" id="UP000499080">
    <property type="component" value="Unassembled WGS sequence"/>
</dbReference>
<accession>A0A4Y2QV90</accession>
<evidence type="ECO:0000256" key="1">
    <source>
        <dbReference type="SAM" id="MobiDB-lite"/>
    </source>
</evidence>
<organism evidence="2 4">
    <name type="scientific">Araneus ventricosus</name>
    <name type="common">Orbweaver spider</name>
    <name type="synonym">Epeira ventricosa</name>
    <dbReference type="NCBI Taxonomy" id="182803"/>
    <lineage>
        <taxon>Eukaryota</taxon>
        <taxon>Metazoa</taxon>
        <taxon>Ecdysozoa</taxon>
        <taxon>Arthropoda</taxon>
        <taxon>Chelicerata</taxon>
        <taxon>Arachnida</taxon>
        <taxon>Araneae</taxon>
        <taxon>Araneomorphae</taxon>
        <taxon>Entelegynae</taxon>
        <taxon>Araneoidea</taxon>
        <taxon>Araneidae</taxon>
        <taxon>Araneus</taxon>
    </lineage>
</organism>